<evidence type="ECO:0000256" key="7">
    <source>
        <dbReference type="RuleBase" id="RU363032"/>
    </source>
</evidence>
<evidence type="ECO:0000256" key="8">
    <source>
        <dbReference type="SAM" id="MobiDB-lite"/>
    </source>
</evidence>
<dbReference type="PANTHER" id="PTHR43744">
    <property type="entry name" value="ABC TRANSPORTER PERMEASE PROTEIN MG189-RELATED-RELATED"/>
    <property type="match status" value="1"/>
</dbReference>
<dbReference type="GO" id="GO:0005886">
    <property type="term" value="C:plasma membrane"/>
    <property type="evidence" value="ECO:0007669"/>
    <property type="project" value="UniProtKB-SubCell"/>
</dbReference>
<comment type="subcellular location">
    <subcellularLocation>
        <location evidence="1 7">Cell membrane</location>
        <topology evidence="1 7">Multi-pass membrane protein</topology>
    </subcellularLocation>
</comment>
<evidence type="ECO:0000256" key="5">
    <source>
        <dbReference type="ARBA" id="ARBA00022989"/>
    </source>
</evidence>
<dbReference type="SUPFAM" id="SSF161098">
    <property type="entry name" value="MetI-like"/>
    <property type="match status" value="1"/>
</dbReference>
<dbReference type="PANTHER" id="PTHR43744:SF12">
    <property type="entry name" value="ABC TRANSPORTER PERMEASE PROTEIN MG189-RELATED"/>
    <property type="match status" value="1"/>
</dbReference>
<dbReference type="EMBL" id="JACHMN010000003">
    <property type="protein sequence ID" value="MBB5872556.1"/>
    <property type="molecule type" value="Genomic_DNA"/>
</dbReference>
<feature type="transmembrane region" description="Helical" evidence="7">
    <location>
        <begin position="206"/>
        <end position="231"/>
    </location>
</feature>
<evidence type="ECO:0000313" key="11">
    <source>
        <dbReference type="Proteomes" id="UP000587527"/>
    </source>
</evidence>
<feature type="domain" description="ABC transmembrane type-1" evidence="9">
    <location>
        <begin position="95"/>
        <end position="284"/>
    </location>
</feature>
<feature type="transmembrane region" description="Helical" evidence="7">
    <location>
        <begin position="164"/>
        <end position="185"/>
    </location>
</feature>
<feature type="transmembrane region" description="Helical" evidence="7">
    <location>
        <begin position="34"/>
        <end position="55"/>
    </location>
</feature>
<dbReference type="CDD" id="cd06261">
    <property type="entry name" value="TM_PBP2"/>
    <property type="match status" value="1"/>
</dbReference>
<dbReference type="GO" id="GO:0055085">
    <property type="term" value="P:transmembrane transport"/>
    <property type="evidence" value="ECO:0007669"/>
    <property type="project" value="InterPro"/>
</dbReference>
<keyword evidence="2 7" id="KW-0813">Transport</keyword>
<protein>
    <submittedName>
        <fullName evidence="10">Cellobiose transport system permease protein</fullName>
    </submittedName>
</protein>
<reference evidence="10 11" key="1">
    <citation type="submission" date="2020-08" db="EMBL/GenBank/DDBJ databases">
        <title>Sequencing the genomes of 1000 actinobacteria strains.</title>
        <authorList>
            <person name="Klenk H.-P."/>
        </authorList>
    </citation>
    <scope>NUCLEOTIDE SEQUENCE [LARGE SCALE GENOMIC DNA]</scope>
    <source>
        <strain evidence="10 11">DSM 45362</strain>
    </source>
</reference>
<dbReference type="Gene3D" id="1.10.3720.10">
    <property type="entry name" value="MetI-like"/>
    <property type="match status" value="1"/>
</dbReference>
<evidence type="ECO:0000256" key="2">
    <source>
        <dbReference type="ARBA" id="ARBA00022448"/>
    </source>
</evidence>
<keyword evidence="6 7" id="KW-0472">Membrane</keyword>
<organism evidence="10 11">
    <name type="scientific">Allocatelliglobosispora scoriae</name>
    <dbReference type="NCBI Taxonomy" id="643052"/>
    <lineage>
        <taxon>Bacteria</taxon>
        <taxon>Bacillati</taxon>
        <taxon>Actinomycetota</taxon>
        <taxon>Actinomycetes</taxon>
        <taxon>Micromonosporales</taxon>
        <taxon>Micromonosporaceae</taxon>
        <taxon>Allocatelliglobosispora</taxon>
    </lineage>
</organism>
<evidence type="ECO:0000256" key="1">
    <source>
        <dbReference type="ARBA" id="ARBA00004651"/>
    </source>
</evidence>
<gene>
    <name evidence="10" type="ORF">F4553_005990</name>
</gene>
<feature type="transmembrane region" description="Helical" evidence="7">
    <location>
        <begin position="94"/>
        <end position="119"/>
    </location>
</feature>
<feature type="transmembrane region" description="Helical" evidence="7">
    <location>
        <begin position="263"/>
        <end position="284"/>
    </location>
</feature>
<evidence type="ECO:0000313" key="10">
    <source>
        <dbReference type="EMBL" id="MBB5872556.1"/>
    </source>
</evidence>
<comment type="caution">
    <text evidence="10">The sequence shown here is derived from an EMBL/GenBank/DDBJ whole genome shotgun (WGS) entry which is preliminary data.</text>
</comment>
<comment type="similarity">
    <text evidence="7">Belongs to the binding-protein-dependent transport system permease family.</text>
</comment>
<proteinExistence type="inferred from homology"/>
<evidence type="ECO:0000256" key="3">
    <source>
        <dbReference type="ARBA" id="ARBA00022475"/>
    </source>
</evidence>
<evidence type="ECO:0000259" key="9">
    <source>
        <dbReference type="PROSITE" id="PS50928"/>
    </source>
</evidence>
<keyword evidence="4 7" id="KW-0812">Transmembrane</keyword>
<keyword evidence="5 7" id="KW-1133">Transmembrane helix</keyword>
<name>A0A841BYC7_9ACTN</name>
<dbReference type="PROSITE" id="PS50928">
    <property type="entry name" value="ABC_TM1"/>
    <property type="match status" value="1"/>
</dbReference>
<keyword evidence="11" id="KW-1185">Reference proteome</keyword>
<feature type="transmembrane region" description="Helical" evidence="7">
    <location>
        <begin position="131"/>
        <end position="152"/>
    </location>
</feature>
<sequence length="299" mass="32257">MATELSARPLTEQPAARKKHPVRPIFRRDGKPGLLMYLTLIAFLFFSAFPFYWSIVVGSRDNSALGDVPPPLTPGGNLLDNIQRVFDTVPFGQALINSAIVSTVITFSVILFSTLAGFAFAKLNFRGKPGLFVAVVATMMVPTQLGIIPLYILMAKLNMLGTMYAVIAPSLVSAFGVFFMTQYLSSALPGELLEAGRVDGCSTIMLFWHVVLPVARPAAAVLGMLTFMTAWNDFFWPLVVLTPEDPTVQISLSNLASGYITDFSLTLTGAALATLPLIIAFALLGKYLIQGIMQGAIKG</sequence>
<keyword evidence="3" id="KW-1003">Cell membrane</keyword>
<feature type="region of interest" description="Disordered" evidence="8">
    <location>
        <begin position="1"/>
        <end position="22"/>
    </location>
</feature>
<dbReference type="Proteomes" id="UP000587527">
    <property type="component" value="Unassembled WGS sequence"/>
</dbReference>
<evidence type="ECO:0000256" key="4">
    <source>
        <dbReference type="ARBA" id="ARBA00022692"/>
    </source>
</evidence>
<dbReference type="InterPro" id="IPR035906">
    <property type="entry name" value="MetI-like_sf"/>
</dbReference>
<dbReference type="InterPro" id="IPR000515">
    <property type="entry name" value="MetI-like"/>
</dbReference>
<dbReference type="AlphaFoldDB" id="A0A841BYC7"/>
<accession>A0A841BYC7</accession>
<evidence type="ECO:0000256" key="6">
    <source>
        <dbReference type="ARBA" id="ARBA00023136"/>
    </source>
</evidence>
<dbReference type="Pfam" id="PF00528">
    <property type="entry name" value="BPD_transp_1"/>
    <property type="match status" value="1"/>
</dbReference>